<accession>A0A3B0TRL8</accession>
<dbReference type="InterPro" id="IPR017853">
    <property type="entry name" value="GH"/>
</dbReference>
<feature type="region of interest" description="Disordered" evidence="1">
    <location>
        <begin position="143"/>
        <end position="164"/>
    </location>
</feature>
<name>A0A3B0TRL8_9ZZZZ</name>
<evidence type="ECO:0000256" key="1">
    <source>
        <dbReference type="SAM" id="MobiDB-lite"/>
    </source>
</evidence>
<feature type="region of interest" description="Disordered" evidence="1">
    <location>
        <begin position="26"/>
        <end position="62"/>
    </location>
</feature>
<evidence type="ECO:0008006" key="3">
    <source>
        <dbReference type="Google" id="ProtNLM"/>
    </source>
</evidence>
<organism evidence="2">
    <name type="scientific">hydrothermal vent metagenome</name>
    <dbReference type="NCBI Taxonomy" id="652676"/>
    <lineage>
        <taxon>unclassified sequences</taxon>
        <taxon>metagenomes</taxon>
        <taxon>ecological metagenomes</taxon>
    </lineage>
</organism>
<dbReference type="SUPFAM" id="SSF51445">
    <property type="entry name" value="(Trans)glycosidases"/>
    <property type="match status" value="1"/>
</dbReference>
<proteinExistence type="predicted"/>
<dbReference type="EMBL" id="UOEK01000631">
    <property type="protein sequence ID" value="VAW09676.1"/>
    <property type="molecule type" value="Genomic_DNA"/>
</dbReference>
<sequence length="381" mass="40116">MTIPTTMRSLVISLVLVAAACSSPTGETTLLQSPGSVSTGSTSSTATTPSQPPAQPAVNGPLLGFTPFPSAPTTEAVVQAFEIATSNGSLFANHFDRGIPWETLLSGEPLPEAFAAELGARRAESRGQVIYVATAITNFERDDIPDGLDGAPRPSSLDGAGPASPEVERALKAWVDLLVAELDPDYLNVGVEIDLAVAKRPELANDLMGLYRSLYEYTKDTYPNIVVFASFQAEIGDPSVVAALADATDLIAISTYPYFDGEASVPDADYLDRFFDLGVDVAIAETGFPAGSANTPVGEVTSSPEQQDAYMRWLLDQACAQNMAFVVWFLPGDIDTAAWGYTPDQKAIAGIFATNGLHDTGGTAYPSFDRWTAAVDAGCPG</sequence>
<dbReference type="Gene3D" id="3.20.20.80">
    <property type="entry name" value="Glycosidases"/>
    <property type="match status" value="1"/>
</dbReference>
<gene>
    <name evidence="2" type="ORF">MNBD_ACTINO02-1643</name>
</gene>
<protein>
    <recommendedName>
        <fullName evidence="3">Arabinogalactan endo-beta-1,4-galactanase</fullName>
    </recommendedName>
</protein>
<dbReference type="AlphaFoldDB" id="A0A3B0TRL8"/>
<evidence type="ECO:0000313" key="2">
    <source>
        <dbReference type="EMBL" id="VAW09676.1"/>
    </source>
</evidence>
<reference evidence="2" key="1">
    <citation type="submission" date="2018-06" db="EMBL/GenBank/DDBJ databases">
        <authorList>
            <person name="Zhirakovskaya E."/>
        </authorList>
    </citation>
    <scope>NUCLEOTIDE SEQUENCE</scope>
</reference>
<feature type="compositionally biased region" description="Low complexity" evidence="1">
    <location>
        <begin position="32"/>
        <end position="49"/>
    </location>
</feature>